<keyword evidence="3" id="KW-1185">Reference proteome</keyword>
<evidence type="ECO:0000256" key="1">
    <source>
        <dbReference type="SAM" id="MobiDB-lite"/>
    </source>
</evidence>
<reference evidence="2 3" key="1">
    <citation type="submission" date="2015-03" db="EMBL/GenBank/DDBJ databases">
        <title>Genomics and transcriptomics of the oil-accumulating basidiomycete yeast T. oleaginosus allow insights into substrate utilization and the diverse evolutionary trajectories of mating systems in fungi.</title>
        <authorList>
            <consortium name="DOE Joint Genome Institute"/>
            <person name="Kourist R."/>
            <person name="Kracht O."/>
            <person name="Bracharz F."/>
            <person name="Lipzen A."/>
            <person name="Nolan M."/>
            <person name="Ohm R."/>
            <person name="Grigoriev I."/>
            <person name="Sun S."/>
            <person name="Heitman J."/>
            <person name="Bruck T."/>
            <person name="Nowrousian M."/>
        </authorList>
    </citation>
    <scope>NUCLEOTIDE SEQUENCE [LARGE SCALE GENOMIC DNA]</scope>
    <source>
        <strain evidence="2 3">IBC0246</strain>
    </source>
</reference>
<evidence type="ECO:0000313" key="3">
    <source>
        <dbReference type="Proteomes" id="UP000053611"/>
    </source>
</evidence>
<accession>A0A0J0XB00</accession>
<feature type="compositionally biased region" description="Polar residues" evidence="1">
    <location>
        <begin position="15"/>
        <end position="25"/>
    </location>
</feature>
<proteinExistence type="predicted"/>
<sequence length="97" mass="9903">CRSAPTASVYRSCPPSATSLSGSPRSSDRQPGCSALHLTLTIPPGSSSRTQPPPHTARALVASTISLTVLASCTTTPNSLHADSLLWRALPSSSSSS</sequence>
<dbReference type="AlphaFoldDB" id="A0A0J0XB00"/>
<protein>
    <submittedName>
        <fullName evidence="2">Uncharacterized protein</fullName>
    </submittedName>
</protein>
<feature type="non-terminal residue" evidence="2">
    <location>
        <position position="1"/>
    </location>
</feature>
<feature type="region of interest" description="Disordered" evidence="1">
    <location>
        <begin position="1"/>
        <end position="56"/>
    </location>
</feature>
<dbReference type="EMBL" id="KQ087352">
    <property type="protein sequence ID" value="KLT38271.1"/>
    <property type="molecule type" value="Genomic_DNA"/>
</dbReference>
<organism evidence="2 3">
    <name type="scientific">Cutaneotrichosporon oleaginosum</name>
    <dbReference type="NCBI Taxonomy" id="879819"/>
    <lineage>
        <taxon>Eukaryota</taxon>
        <taxon>Fungi</taxon>
        <taxon>Dikarya</taxon>
        <taxon>Basidiomycota</taxon>
        <taxon>Agaricomycotina</taxon>
        <taxon>Tremellomycetes</taxon>
        <taxon>Trichosporonales</taxon>
        <taxon>Trichosporonaceae</taxon>
        <taxon>Cutaneotrichosporon</taxon>
    </lineage>
</organism>
<gene>
    <name evidence="2" type="ORF">CC85DRAFT_331745</name>
</gene>
<dbReference type="Proteomes" id="UP000053611">
    <property type="component" value="Unassembled WGS sequence"/>
</dbReference>
<name>A0A0J0XB00_9TREE</name>
<feature type="non-terminal residue" evidence="2">
    <location>
        <position position="97"/>
    </location>
</feature>
<evidence type="ECO:0000313" key="2">
    <source>
        <dbReference type="EMBL" id="KLT38271.1"/>
    </source>
</evidence>